<protein>
    <submittedName>
        <fullName evidence="1">PIG-L family deacetylase</fullName>
    </submittedName>
</protein>
<dbReference type="Pfam" id="PF02585">
    <property type="entry name" value="PIG-L"/>
    <property type="match status" value="1"/>
</dbReference>
<name>A0A832I4A7_UNCEI</name>
<accession>A0A832I4A7</accession>
<proteinExistence type="predicted"/>
<dbReference type="SUPFAM" id="SSF102588">
    <property type="entry name" value="LmbE-like"/>
    <property type="match status" value="1"/>
</dbReference>
<sequence>MAVLAHPDDESLGVGGTLARCAREGIETHLLTATRGERGRYANGAEHPGPEALGRIREGELRAAARVLGVQDVRLLDYVDGDLDRADPAEAVSRIAAHLRRARPHVVVTFDPFGAYGHPDHVAISQFTTAAVVAAADAGHRVRPEHLTHGAGAGDAPDPASLAPHRVAKLYYMANGAAKWTAYQHAFKRLVSRVDGIEREATPWPDWSITTRLDTSEDWPVVWEAIRCHHSQIANNERLARLSPADHAGLWGTQEFYRAMSLVNGGRAPESDLFEGLR</sequence>
<dbReference type="EMBL" id="DSQF01000017">
    <property type="protein sequence ID" value="HGZ43309.1"/>
    <property type="molecule type" value="Genomic_DNA"/>
</dbReference>
<dbReference type="AlphaFoldDB" id="A0A832I4A7"/>
<dbReference type="PANTHER" id="PTHR12993:SF11">
    <property type="entry name" value="N-ACETYLGLUCOSAMINYL-PHOSPHATIDYLINOSITOL DE-N-ACETYLASE"/>
    <property type="match status" value="1"/>
</dbReference>
<reference evidence="1" key="1">
    <citation type="journal article" date="2020" name="mSystems">
        <title>Genome- and Community-Level Interaction Insights into Carbon Utilization and Element Cycling Functions of Hydrothermarchaeota in Hydrothermal Sediment.</title>
        <authorList>
            <person name="Zhou Z."/>
            <person name="Liu Y."/>
            <person name="Xu W."/>
            <person name="Pan J."/>
            <person name="Luo Z.H."/>
            <person name="Li M."/>
        </authorList>
    </citation>
    <scope>NUCLEOTIDE SEQUENCE [LARGE SCALE GENOMIC DNA]</scope>
    <source>
        <strain evidence="1">SpSt-381</strain>
    </source>
</reference>
<dbReference type="GO" id="GO:0016811">
    <property type="term" value="F:hydrolase activity, acting on carbon-nitrogen (but not peptide) bonds, in linear amides"/>
    <property type="evidence" value="ECO:0007669"/>
    <property type="project" value="TreeGrafter"/>
</dbReference>
<organism evidence="1">
    <name type="scientific">Eiseniibacteriota bacterium</name>
    <dbReference type="NCBI Taxonomy" id="2212470"/>
    <lineage>
        <taxon>Bacteria</taxon>
        <taxon>Candidatus Eiseniibacteriota</taxon>
    </lineage>
</organism>
<comment type="caution">
    <text evidence="1">The sequence shown here is derived from an EMBL/GenBank/DDBJ whole genome shotgun (WGS) entry which is preliminary data.</text>
</comment>
<dbReference type="InterPro" id="IPR003737">
    <property type="entry name" value="GlcNAc_PI_deacetylase-related"/>
</dbReference>
<evidence type="ECO:0000313" key="1">
    <source>
        <dbReference type="EMBL" id="HGZ43309.1"/>
    </source>
</evidence>
<dbReference type="InterPro" id="IPR024078">
    <property type="entry name" value="LmbE-like_dom_sf"/>
</dbReference>
<gene>
    <name evidence="1" type="ORF">ENR23_07790</name>
</gene>
<dbReference type="Gene3D" id="3.40.50.10320">
    <property type="entry name" value="LmbE-like"/>
    <property type="match status" value="1"/>
</dbReference>
<dbReference type="PANTHER" id="PTHR12993">
    <property type="entry name" value="N-ACETYLGLUCOSAMINYL-PHOSPHATIDYLINOSITOL DE-N-ACETYLASE-RELATED"/>
    <property type="match status" value="1"/>
</dbReference>